<feature type="chain" id="PRO_5040543460" description="Extracellular metalloproteinase" evidence="12">
    <location>
        <begin position="26"/>
        <end position="563"/>
    </location>
</feature>
<comment type="cofactor">
    <cofactor evidence="11">
        <name>Zn(2+)</name>
        <dbReference type="ChEBI" id="CHEBI:29105"/>
    </cofactor>
    <text evidence="11">Binds 1 zinc ion per subunit.</text>
</comment>
<keyword evidence="12" id="KW-0732">Signal</keyword>
<protein>
    <recommendedName>
        <fullName evidence="12">Extracellular metalloproteinase</fullName>
        <ecNumber evidence="12">3.4.24.-</ecNumber>
    </recommendedName>
    <alternativeName>
        <fullName evidence="12">Fungalysin</fullName>
    </alternativeName>
</protein>
<proteinExistence type="inferred from homology"/>
<organism evidence="13 14">
    <name type="scientific">Gymnopilus junonius</name>
    <name type="common">Spectacular rustgill mushroom</name>
    <name type="synonym">Gymnopilus spectabilis subsp. junonius</name>
    <dbReference type="NCBI Taxonomy" id="109634"/>
    <lineage>
        <taxon>Eukaryota</taxon>
        <taxon>Fungi</taxon>
        <taxon>Dikarya</taxon>
        <taxon>Basidiomycota</taxon>
        <taxon>Agaricomycotina</taxon>
        <taxon>Agaricomycetes</taxon>
        <taxon>Agaricomycetidae</taxon>
        <taxon>Agaricales</taxon>
        <taxon>Agaricineae</taxon>
        <taxon>Hymenogastraceae</taxon>
        <taxon>Gymnopilus</taxon>
    </lineage>
</organism>
<feature type="binding site" evidence="11">
    <location>
        <position position="405"/>
    </location>
    <ligand>
        <name>Zn(2+)</name>
        <dbReference type="ChEBI" id="CHEBI:29105"/>
        <note>catalytic</note>
    </ligand>
</feature>
<dbReference type="CDD" id="cd09596">
    <property type="entry name" value="M36"/>
    <property type="match status" value="1"/>
</dbReference>
<keyword evidence="7 11" id="KW-0862">Zinc</keyword>
<evidence type="ECO:0000256" key="11">
    <source>
        <dbReference type="PIRSR" id="PIRSR601842-2"/>
    </source>
</evidence>
<feature type="binding site" evidence="11">
    <location>
        <position position="409"/>
    </location>
    <ligand>
        <name>Zn(2+)</name>
        <dbReference type="ChEBI" id="CHEBI:29105"/>
        <note>catalytic</note>
    </ligand>
</feature>
<evidence type="ECO:0000256" key="10">
    <source>
        <dbReference type="PIRSR" id="PIRSR601842-1"/>
    </source>
</evidence>
<evidence type="ECO:0000256" key="5">
    <source>
        <dbReference type="ARBA" id="ARBA00022723"/>
    </source>
</evidence>
<dbReference type="PRINTS" id="PR00999">
    <property type="entry name" value="FUNGALYSIN"/>
</dbReference>
<keyword evidence="6 12" id="KW-0378">Hydrolase</keyword>
<dbReference type="OrthoDB" id="3227768at2759"/>
<keyword evidence="14" id="KW-1185">Reference proteome</keyword>
<feature type="binding site" evidence="11">
    <location>
        <position position="434"/>
    </location>
    <ligand>
        <name>Zn(2+)</name>
        <dbReference type="ChEBI" id="CHEBI:29105"/>
        <note>catalytic</note>
    </ligand>
</feature>
<keyword evidence="4 12" id="KW-0645">Protease</keyword>
<evidence type="ECO:0000256" key="3">
    <source>
        <dbReference type="ARBA" id="ARBA00022525"/>
    </source>
</evidence>
<keyword evidence="3 12" id="KW-0964">Secreted</keyword>
<evidence type="ECO:0000313" key="14">
    <source>
        <dbReference type="Proteomes" id="UP000724874"/>
    </source>
</evidence>
<evidence type="ECO:0000256" key="1">
    <source>
        <dbReference type="ARBA" id="ARBA00004613"/>
    </source>
</evidence>
<evidence type="ECO:0000256" key="2">
    <source>
        <dbReference type="ARBA" id="ARBA00006006"/>
    </source>
</evidence>
<evidence type="ECO:0000256" key="12">
    <source>
        <dbReference type="RuleBase" id="RU364017"/>
    </source>
</evidence>
<evidence type="ECO:0000256" key="8">
    <source>
        <dbReference type="ARBA" id="ARBA00023049"/>
    </source>
</evidence>
<sequence>MVFSLTSLLSFSLTLVGLLASSIEAVPWPRYSKHATHGTRSVGKMLSRIETHYPKSYFKTIANTYFAFNVSDEPFPPSLKSSAISFLAYLGVDSKDVIYHSGATSGLTKIAYLKQSINGLPLANAVANLAFHRNQVVSYSSSFVETQNAKIAPTTPTIKWQSVLPQIEQSLQGRYNGIGVTLEYLVQSDGSLVLTHVIQIQNETQGWYEAYVDAHSGRLVAVTDFVAHASYTVIPVTKKSPVDGVETITDPEDVESSPFGWHSIGNGNTTTTSGNNVLSFQGQEPASQTSAVLNFNPTYNVTSSPTVSSNIDAANTNAFFIANTIHDFAYRYGFTEAAFNFQLENFGKGGQERDRVLISVQDASGINNANFATPPDGQPGICRMFIWDFTSPARDGAMTNDILIHELTHGITNRLTGGGTGRCLQTLEAGGLGEGWSDTMADWMSQTSALTADFVIGDYVTNNPGGLRTYPYSVNPSTNPLTYQSLRSLFEIHGNIVFMHLFIDALSVQPCNPTFVQARDAWIQADQNRYNGTNRCTIFKAFASRGLGINADDDYWKSFGRFV</sequence>
<dbReference type="Pfam" id="PF02128">
    <property type="entry name" value="Peptidase_M36"/>
    <property type="match status" value="1"/>
</dbReference>
<dbReference type="EC" id="3.4.24.-" evidence="12"/>
<dbReference type="EMBL" id="JADNYJ010000165">
    <property type="protein sequence ID" value="KAF8877846.1"/>
    <property type="molecule type" value="Genomic_DNA"/>
</dbReference>
<evidence type="ECO:0000256" key="6">
    <source>
        <dbReference type="ARBA" id="ARBA00022801"/>
    </source>
</evidence>
<dbReference type="Gene3D" id="3.10.170.10">
    <property type="match status" value="1"/>
</dbReference>
<dbReference type="Proteomes" id="UP000724874">
    <property type="component" value="Unassembled WGS sequence"/>
</dbReference>
<comment type="subcellular location">
    <subcellularLocation>
        <location evidence="1 12">Secreted</location>
    </subcellularLocation>
</comment>
<dbReference type="GO" id="GO:0008270">
    <property type="term" value="F:zinc ion binding"/>
    <property type="evidence" value="ECO:0007669"/>
    <property type="project" value="InterPro"/>
</dbReference>
<evidence type="ECO:0000256" key="9">
    <source>
        <dbReference type="ARBA" id="ARBA00023145"/>
    </source>
</evidence>
<name>A0A9P5NBL3_GYMJU</name>
<evidence type="ECO:0000256" key="4">
    <source>
        <dbReference type="ARBA" id="ARBA00022670"/>
    </source>
</evidence>
<reference evidence="13" key="1">
    <citation type="submission" date="2020-11" db="EMBL/GenBank/DDBJ databases">
        <authorList>
            <consortium name="DOE Joint Genome Institute"/>
            <person name="Ahrendt S."/>
            <person name="Riley R."/>
            <person name="Andreopoulos W."/>
            <person name="LaButti K."/>
            <person name="Pangilinan J."/>
            <person name="Ruiz-duenas F.J."/>
            <person name="Barrasa J.M."/>
            <person name="Sanchez-Garcia M."/>
            <person name="Camarero S."/>
            <person name="Miyauchi S."/>
            <person name="Serrano A."/>
            <person name="Linde D."/>
            <person name="Babiker R."/>
            <person name="Drula E."/>
            <person name="Ayuso-Fernandez I."/>
            <person name="Pacheco R."/>
            <person name="Padilla G."/>
            <person name="Ferreira P."/>
            <person name="Barriuso J."/>
            <person name="Kellner H."/>
            <person name="Castanera R."/>
            <person name="Alfaro M."/>
            <person name="Ramirez L."/>
            <person name="Pisabarro A.G."/>
            <person name="Kuo A."/>
            <person name="Tritt A."/>
            <person name="Lipzen A."/>
            <person name="He G."/>
            <person name="Yan M."/>
            <person name="Ng V."/>
            <person name="Cullen D."/>
            <person name="Martin F."/>
            <person name="Rosso M.-N."/>
            <person name="Henrissat B."/>
            <person name="Hibbett D."/>
            <person name="Martinez A.T."/>
            <person name="Grigoriev I.V."/>
        </authorList>
    </citation>
    <scope>NUCLEOTIDE SEQUENCE</scope>
    <source>
        <strain evidence="13">AH 44721</strain>
    </source>
</reference>
<evidence type="ECO:0000256" key="7">
    <source>
        <dbReference type="ARBA" id="ARBA00022833"/>
    </source>
</evidence>
<gene>
    <name evidence="13" type="ORF">CPB84DRAFT_1794634</name>
</gene>
<comment type="similarity">
    <text evidence="2 12">Belongs to the peptidase M36 family.</text>
</comment>
<feature type="active site" evidence="10">
    <location>
        <position position="406"/>
    </location>
</feature>
<accession>A0A9P5NBL3</accession>
<keyword evidence="8 12" id="KW-0482">Metalloprotease</keyword>
<dbReference type="InterPro" id="IPR050371">
    <property type="entry name" value="Fungal_virulence_M36"/>
</dbReference>
<dbReference type="SUPFAM" id="SSF55486">
    <property type="entry name" value="Metalloproteases ('zincins'), catalytic domain"/>
    <property type="match status" value="1"/>
</dbReference>
<dbReference type="PANTHER" id="PTHR33478">
    <property type="entry name" value="EXTRACELLULAR METALLOPROTEINASE MEP"/>
    <property type="match status" value="1"/>
</dbReference>
<dbReference type="InterPro" id="IPR001842">
    <property type="entry name" value="Peptidase_M36"/>
</dbReference>
<dbReference type="PANTHER" id="PTHR33478:SF1">
    <property type="entry name" value="EXTRACELLULAR METALLOPROTEINASE MEP"/>
    <property type="match status" value="1"/>
</dbReference>
<feature type="binding site" evidence="11">
    <location>
        <position position="228"/>
    </location>
    <ligand>
        <name>Zn(2+)</name>
        <dbReference type="ChEBI" id="CHEBI:29105"/>
        <note>catalytic</note>
    </ligand>
</feature>
<dbReference type="InterPro" id="IPR027268">
    <property type="entry name" value="Peptidase_M4/M1_CTD_sf"/>
</dbReference>
<comment type="caution">
    <text evidence="13">The sequence shown here is derived from an EMBL/GenBank/DDBJ whole genome shotgun (WGS) entry which is preliminary data.</text>
</comment>
<evidence type="ECO:0000313" key="13">
    <source>
        <dbReference type="EMBL" id="KAF8877846.1"/>
    </source>
</evidence>
<dbReference type="AlphaFoldDB" id="A0A9P5NBL3"/>
<dbReference type="GO" id="GO:0006508">
    <property type="term" value="P:proteolysis"/>
    <property type="evidence" value="ECO:0007669"/>
    <property type="project" value="UniProtKB-KW"/>
</dbReference>
<keyword evidence="5 11" id="KW-0479">Metal-binding</keyword>
<dbReference type="Gene3D" id="1.10.390.10">
    <property type="entry name" value="Neutral Protease Domain 2"/>
    <property type="match status" value="2"/>
</dbReference>
<feature type="signal peptide" evidence="12">
    <location>
        <begin position="1"/>
        <end position="25"/>
    </location>
</feature>
<dbReference type="GO" id="GO:0005615">
    <property type="term" value="C:extracellular space"/>
    <property type="evidence" value="ECO:0007669"/>
    <property type="project" value="InterPro"/>
</dbReference>
<dbReference type="GO" id="GO:0004222">
    <property type="term" value="F:metalloendopeptidase activity"/>
    <property type="evidence" value="ECO:0007669"/>
    <property type="project" value="InterPro"/>
</dbReference>
<keyword evidence="9 12" id="KW-0865">Zymogen</keyword>